<name>A0ABQ7HXR6_9MICR</name>
<dbReference type="PROSITE" id="PS50103">
    <property type="entry name" value="ZF_C3H1"/>
    <property type="match status" value="1"/>
</dbReference>
<dbReference type="PANTHER" id="PTHR12603:SF0">
    <property type="entry name" value="CCR4-NOT TRANSCRIPTION COMPLEX SUBUNIT 4"/>
    <property type="match status" value="1"/>
</dbReference>
<organism evidence="5 6">
    <name type="scientific">Astathelohania contejeani</name>
    <dbReference type="NCBI Taxonomy" id="164912"/>
    <lineage>
        <taxon>Eukaryota</taxon>
        <taxon>Fungi</taxon>
        <taxon>Fungi incertae sedis</taxon>
        <taxon>Microsporidia</taxon>
        <taxon>Astathelohaniidae</taxon>
        <taxon>Astathelohania</taxon>
    </lineage>
</organism>
<evidence type="ECO:0000259" key="4">
    <source>
        <dbReference type="PROSITE" id="PS50103"/>
    </source>
</evidence>
<dbReference type="SMART" id="SM00361">
    <property type="entry name" value="RRM_1"/>
    <property type="match status" value="1"/>
</dbReference>
<comment type="caution">
    <text evidence="5">The sequence shown here is derived from an EMBL/GenBank/DDBJ whole genome shotgun (WGS) entry which is preliminary data.</text>
</comment>
<evidence type="ECO:0000313" key="6">
    <source>
        <dbReference type="Proteomes" id="UP001516464"/>
    </source>
</evidence>
<sequence length="206" mass="24016">MSETSEICSAIETTETHREKTNLANVRVIQKNLVYIIGIPQKFADETLLRRHEFFGQFGLIKKLVVNKRTSHLETTASAYVTFVNESDATRFIKEVDESLIDGRMLKCTYGTTKYCSFYLKNVMCQNAECMYLHEPGAEADSLTKDEMCGSKHKLHNFEPKNRNIQRIGRKRDFEMILSDLYKYKSKKTYHIPDIIEFNPFCEENE</sequence>
<keyword evidence="1" id="KW-0694">RNA-binding</keyword>
<dbReference type="Proteomes" id="UP001516464">
    <property type="component" value="Unassembled WGS sequence"/>
</dbReference>
<dbReference type="EMBL" id="SBIQ01000151">
    <property type="protein sequence ID" value="KAF7682958.1"/>
    <property type="molecule type" value="Genomic_DNA"/>
</dbReference>
<keyword evidence="2" id="KW-0479">Metal-binding</keyword>
<dbReference type="CDD" id="cd12438">
    <property type="entry name" value="RRM_CNOT4"/>
    <property type="match status" value="1"/>
</dbReference>
<keyword evidence="2" id="KW-0863">Zinc-finger</keyword>
<dbReference type="InterPro" id="IPR012677">
    <property type="entry name" value="Nucleotide-bd_a/b_plait_sf"/>
</dbReference>
<dbReference type="PROSITE" id="PS50102">
    <property type="entry name" value="RRM"/>
    <property type="match status" value="1"/>
</dbReference>
<dbReference type="SUPFAM" id="SSF54928">
    <property type="entry name" value="RNA-binding domain, RBD"/>
    <property type="match status" value="1"/>
</dbReference>
<dbReference type="InterPro" id="IPR000504">
    <property type="entry name" value="RRM_dom"/>
</dbReference>
<proteinExistence type="predicted"/>
<gene>
    <name evidence="5" type="primary">Cnot4</name>
    <name evidence="5" type="ORF">TCON_1829</name>
</gene>
<evidence type="ECO:0000256" key="1">
    <source>
        <dbReference type="PROSITE-ProRule" id="PRU00176"/>
    </source>
</evidence>
<dbReference type="InterPro" id="IPR039780">
    <property type="entry name" value="Mot2"/>
</dbReference>
<feature type="domain" description="RRM" evidence="3">
    <location>
        <begin position="32"/>
        <end position="113"/>
    </location>
</feature>
<dbReference type="PANTHER" id="PTHR12603">
    <property type="entry name" value="CCR4-NOT TRANSCRIPTION COMPLEX RELATED"/>
    <property type="match status" value="1"/>
</dbReference>
<dbReference type="InterPro" id="IPR034261">
    <property type="entry name" value="CNOT4_RRM"/>
</dbReference>
<evidence type="ECO:0000259" key="3">
    <source>
        <dbReference type="PROSITE" id="PS50102"/>
    </source>
</evidence>
<dbReference type="SMART" id="SM00360">
    <property type="entry name" value="RRM"/>
    <property type="match status" value="1"/>
</dbReference>
<evidence type="ECO:0000313" key="5">
    <source>
        <dbReference type="EMBL" id="KAF7682958.1"/>
    </source>
</evidence>
<protein>
    <submittedName>
        <fullName evidence="5">CCR4-NOT transcription complex subunit 4</fullName>
    </submittedName>
</protein>
<dbReference type="Gene3D" id="3.30.70.330">
    <property type="match status" value="1"/>
</dbReference>
<feature type="zinc finger region" description="C3H1-type" evidence="2">
    <location>
        <begin position="110"/>
        <end position="137"/>
    </location>
</feature>
<evidence type="ECO:0000256" key="2">
    <source>
        <dbReference type="PROSITE-ProRule" id="PRU00723"/>
    </source>
</evidence>
<dbReference type="InterPro" id="IPR003954">
    <property type="entry name" value="RRM_euk-type"/>
</dbReference>
<keyword evidence="6" id="KW-1185">Reference proteome</keyword>
<dbReference type="Pfam" id="PF00076">
    <property type="entry name" value="RRM_1"/>
    <property type="match status" value="1"/>
</dbReference>
<keyword evidence="2" id="KW-0862">Zinc</keyword>
<accession>A0ABQ7HXR6</accession>
<feature type="domain" description="C3H1-type" evidence="4">
    <location>
        <begin position="110"/>
        <end position="137"/>
    </location>
</feature>
<reference evidence="5 6" key="1">
    <citation type="submission" date="2019-01" db="EMBL/GenBank/DDBJ databases">
        <title>Genomes sequencing and comparative genomics of infectious freshwater microsporidia, Cucumispora dikerogammari and Thelohania contejeani.</title>
        <authorList>
            <person name="Cormier A."/>
            <person name="Giraud I."/>
            <person name="Wattier R."/>
            <person name="Teixeira M."/>
            <person name="Grandjean F."/>
            <person name="Rigaud T."/>
            <person name="Cordaux R."/>
        </authorList>
    </citation>
    <scope>NUCLEOTIDE SEQUENCE [LARGE SCALE GENOMIC DNA]</scope>
    <source>
        <strain evidence="5">T1</strain>
        <tissue evidence="5">Spores</tissue>
    </source>
</reference>
<dbReference type="InterPro" id="IPR000571">
    <property type="entry name" value="Znf_CCCH"/>
</dbReference>
<dbReference type="InterPro" id="IPR035979">
    <property type="entry name" value="RBD_domain_sf"/>
</dbReference>